<dbReference type="EMBL" id="MEVC01000008">
    <property type="protein sequence ID" value="OGC55630.1"/>
    <property type="molecule type" value="Genomic_DNA"/>
</dbReference>
<name>A0A1F4VFC2_UNCKA</name>
<dbReference type="STRING" id="1802619.A2797_01020"/>
<organism evidence="2 3">
    <name type="scientific">candidate division WWE3 bacterium RIFCSPHIGHO2_01_FULL_48_15</name>
    <dbReference type="NCBI Taxonomy" id="1802619"/>
    <lineage>
        <taxon>Bacteria</taxon>
        <taxon>Katanobacteria</taxon>
    </lineage>
</organism>
<protein>
    <submittedName>
        <fullName evidence="2">Uncharacterized protein</fullName>
    </submittedName>
</protein>
<dbReference type="AlphaFoldDB" id="A0A1F4VFC2"/>
<proteinExistence type="predicted"/>
<gene>
    <name evidence="2" type="ORF">A2797_01020</name>
</gene>
<accession>A0A1F4VFC2</accession>
<reference evidence="2 3" key="1">
    <citation type="journal article" date="2016" name="Nat. Commun.">
        <title>Thousands of microbial genomes shed light on interconnected biogeochemical processes in an aquifer system.</title>
        <authorList>
            <person name="Anantharaman K."/>
            <person name="Brown C.T."/>
            <person name="Hug L.A."/>
            <person name="Sharon I."/>
            <person name="Castelle C.J."/>
            <person name="Probst A.J."/>
            <person name="Thomas B.C."/>
            <person name="Singh A."/>
            <person name="Wilkins M.J."/>
            <person name="Karaoz U."/>
            <person name="Brodie E.L."/>
            <person name="Williams K.H."/>
            <person name="Hubbard S.S."/>
            <person name="Banfield J.F."/>
        </authorList>
    </citation>
    <scope>NUCLEOTIDE SEQUENCE [LARGE SCALE GENOMIC DNA]</scope>
</reference>
<evidence type="ECO:0000256" key="1">
    <source>
        <dbReference type="SAM" id="MobiDB-lite"/>
    </source>
</evidence>
<dbReference type="Proteomes" id="UP000179005">
    <property type="component" value="Unassembled WGS sequence"/>
</dbReference>
<sequence length="197" mass="22137">MSETGTHLPEAFQRAAADWEKKPESDKTQEADPEAIKKANEIKNSILNAIGDKWTPTNGGREYRGFLEDPKNHISVVQKFGAGMEGLMTLEIHLNQYKPGQRISTTVLFLNQQRGGVINWYGFEAERKTAEETKGETDTTKSLFWANFEGDKVVGHQETNPKEGLQFASEIRDALTGKAIAQKPTKFSRRRLLGLEK</sequence>
<feature type="compositionally biased region" description="Basic and acidic residues" evidence="1">
    <location>
        <begin position="17"/>
        <end position="34"/>
    </location>
</feature>
<evidence type="ECO:0000313" key="2">
    <source>
        <dbReference type="EMBL" id="OGC55630.1"/>
    </source>
</evidence>
<evidence type="ECO:0000313" key="3">
    <source>
        <dbReference type="Proteomes" id="UP000179005"/>
    </source>
</evidence>
<feature type="region of interest" description="Disordered" evidence="1">
    <location>
        <begin position="1"/>
        <end position="34"/>
    </location>
</feature>
<comment type="caution">
    <text evidence="2">The sequence shown here is derived from an EMBL/GenBank/DDBJ whole genome shotgun (WGS) entry which is preliminary data.</text>
</comment>